<keyword evidence="6 8" id="KW-0479">Metal-binding</keyword>
<evidence type="ECO:0000256" key="5">
    <source>
        <dbReference type="ARBA" id="ARBA00022596"/>
    </source>
</evidence>
<evidence type="ECO:0000256" key="7">
    <source>
        <dbReference type="ARBA" id="ARBA00023002"/>
    </source>
</evidence>
<dbReference type="GO" id="GO:0016151">
    <property type="term" value="F:nickel cation binding"/>
    <property type="evidence" value="ECO:0007669"/>
    <property type="project" value="InterPro"/>
</dbReference>
<gene>
    <name evidence="10" type="primary">hyaB</name>
    <name evidence="10" type="synonym">hybC</name>
    <name evidence="10" type="ORF">Dform_01922</name>
</gene>
<dbReference type="InterPro" id="IPR050867">
    <property type="entry name" value="NiFe/NiFeSe_hydrgnase_LSU"/>
</dbReference>
<sequence length="535" mass="57906">MTRVVVDPITRIEGHLRIEVEVNNGVVTDAWSAGTMARGFEILLQGRDPWDAPYVTSRVCGVCEGVHAIASAQAMENAFGIELTEAGRLLRNLFCAGYYVHDHYVHFYNLSALDYIDILAVANYKGSDEGLKAIRDKVVGLVTRGDASPFVPRYTPDAFSLNDPDTVTTLVSHYIKSLEMKAKSQKMLAYITGIQPHPNTITVGGCVATPSREQLLAFRDLWLEQKAFVDNYYLPDVLAVGTGPLFPLAKIALGATAGNYLAYPMLPQNPSASPADTSFGGSNPMFKGGVITSTGERGTLSDVAGLAIGAVDYSKITESVTNSWYNYPSGTTALHPSAGVTEFNVNKTGAYSFFKSPRYNSQTMEVGPLARGLVNKFPALVDFFKAGGREGVVARHLCRALITKQIVDAGIAWIDQLISLRTAGPIVGMNEKAVPKTAQGFGVWDAPRGALGHWVSVDNWKIKNYQLVVPSTWNAGPRDDKGVRGPYEQALIGAPVPDIDNPINIVRIIRSFDPCIACGVHIIDPSTNDVRVVNL</sequence>
<comment type="subunit">
    <text evidence="4">Heterodimer of a large and a small subunit.</text>
</comment>
<keyword evidence="7 9" id="KW-0560">Oxidoreductase</keyword>
<dbReference type="Pfam" id="PF00374">
    <property type="entry name" value="NiFeSe_Hases"/>
    <property type="match status" value="1"/>
</dbReference>
<keyword evidence="8" id="KW-0460">Magnesium</keyword>
<dbReference type="NCBIfam" id="NF033181">
    <property type="entry name" value="NiFeSe_hydrog"/>
    <property type="match status" value="1"/>
</dbReference>
<dbReference type="Proteomes" id="UP000185934">
    <property type="component" value="Chromosome"/>
</dbReference>
<feature type="binding site" evidence="8">
    <location>
        <position position="521"/>
    </location>
    <ligand>
        <name>Mg(2+)</name>
        <dbReference type="ChEBI" id="CHEBI:18420"/>
    </ligand>
</feature>
<dbReference type="OrthoDB" id="9761717at2"/>
<evidence type="ECO:0000256" key="6">
    <source>
        <dbReference type="ARBA" id="ARBA00022723"/>
    </source>
</evidence>
<evidence type="ECO:0000256" key="2">
    <source>
        <dbReference type="ARBA" id="ARBA00004196"/>
    </source>
</evidence>
<keyword evidence="8" id="KW-0408">Iron</keyword>
<dbReference type="InterPro" id="IPR029014">
    <property type="entry name" value="NiFe-Hase_large"/>
</dbReference>
<dbReference type="GO" id="GO:0033748">
    <property type="term" value="F:hydrogenase (acceptor) activity"/>
    <property type="evidence" value="ECO:0007669"/>
    <property type="project" value="UniProtKB-EC"/>
</dbReference>
<dbReference type="AlphaFoldDB" id="A0A1P8F9U6"/>
<feature type="binding site" evidence="8">
    <location>
        <position position="467"/>
    </location>
    <ligand>
        <name>Mg(2+)</name>
        <dbReference type="ChEBI" id="CHEBI:18420"/>
    </ligand>
</feature>
<dbReference type="Gene3D" id="1.10.645.10">
    <property type="entry name" value="Cytochrome-c3 Hydrogenase, chain B"/>
    <property type="match status" value="1"/>
</dbReference>
<feature type="binding site" evidence="8">
    <location>
        <position position="63"/>
    </location>
    <ligand>
        <name>Fe cation</name>
        <dbReference type="ChEBI" id="CHEBI:24875"/>
    </ligand>
</feature>
<evidence type="ECO:0000256" key="9">
    <source>
        <dbReference type="RuleBase" id="RU003896"/>
    </source>
</evidence>
<evidence type="ECO:0000256" key="8">
    <source>
        <dbReference type="PIRSR" id="PIRSR601501-1"/>
    </source>
</evidence>
<evidence type="ECO:0000256" key="1">
    <source>
        <dbReference type="ARBA" id="ARBA00001967"/>
    </source>
</evidence>
<dbReference type="PROSITE" id="PS00507">
    <property type="entry name" value="NI_HGENASE_L_1"/>
    <property type="match status" value="1"/>
</dbReference>
<evidence type="ECO:0000256" key="4">
    <source>
        <dbReference type="ARBA" id="ARBA00011771"/>
    </source>
</evidence>
<dbReference type="KEGG" id="dfo:Dform_01922"/>
<keyword evidence="5 8" id="KW-0533">Nickel</keyword>
<keyword evidence="11" id="KW-1185">Reference proteome</keyword>
<name>A0A1P8F9U6_9CHLR</name>
<dbReference type="SUPFAM" id="SSF56762">
    <property type="entry name" value="HydB/Nqo4-like"/>
    <property type="match status" value="1"/>
</dbReference>
<dbReference type="PANTHER" id="PTHR42958:SF2">
    <property type="entry name" value="UPTAKE HYDROGENASE LARGE SUBUNIT"/>
    <property type="match status" value="1"/>
</dbReference>
<dbReference type="FunFam" id="1.10.645.10:FF:000002">
    <property type="entry name" value="Hydrogenase 2 large subunit"/>
    <property type="match status" value="1"/>
</dbReference>
<dbReference type="GO" id="GO:0008901">
    <property type="term" value="F:ferredoxin hydrogenase activity"/>
    <property type="evidence" value="ECO:0007669"/>
    <property type="project" value="InterPro"/>
</dbReference>
<comment type="subcellular location">
    <subcellularLocation>
        <location evidence="2">Cell envelope</location>
    </subcellularLocation>
</comment>
<protein>
    <submittedName>
        <fullName evidence="10">Hydrogenase large subunit</fullName>
        <ecNumber evidence="10">1.12.99.6</ecNumber>
    </submittedName>
</protein>
<comment type="cofactor">
    <cofactor evidence="1 8">
        <name>Ni(2+)</name>
        <dbReference type="ChEBI" id="CHEBI:49786"/>
    </cofactor>
</comment>
<feature type="binding site" evidence="8">
    <location>
        <position position="41"/>
    </location>
    <ligand>
        <name>Mg(2+)</name>
        <dbReference type="ChEBI" id="CHEBI:18420"/>
    </ligand>
</feature>
<dbReference type="InterPro" id="IPR018194">
    <property type="entry name" value="Ni-dep_hyd_lsu_Ni_BS"/>
</dbReference>
<accession>A0A1P8F9U6</accession>
<evidence type="ECO:0000313" key="10">
    <source>
        <dbReference type="EMBL" id="APV45237.1"/>
    </source>
</evidence>
<comment type="cofactor">
    <cofactor evidence="8">
        <name>Fe cation</name>
        <dbReference type="ChEBI" id="CHEBI:24875"/>
    </cofactor>
</comment>
<evidence type="ECO:0000313" key="11">
    <source>
        <dbReference type="Proteomes" id="UP000185934"/>
    </source>
</evidence>
<dbReference type="RefSeq" id="WP_076004806.1">
    <property type="nucleotide sequence ID" value="NZ_CP018258.1"/>
</dbReference>
<feature type="binding site" evidence="8">
    <location>
        <position position="518"/>
    </location>
    <ligand>
        <name>Fe cation</name>
        <dbReference type="ChEBI" id="CHEBI:24875"/>
    </ligand>
</feature>
<dbReference type="EMBL" id="CP018258">
    <property type="protein sequence ID" value="APV45237.1"/>
    <property type="molecule type" value="Genomic_DNA"/>
</dbReference>
<dbReference type="EC" id="1.12.99.6" evidence="10"/>
<dbReference type="GO" id="GO:0030313">
    <property type="term" value="C:cell envelope"/>
    <property type="evidence" value="ECO:0007669"/>
    <property type="project" value="UniProtKB-SubCell"/>
</dbReference>
<proteinExistence type="inferred from homology"/>
<evidence type="ECO:0000256" key="3">
    <source>
        <dbReference type="ARBA" id="ARBA00009292"/>
    </source>
</evidence>
<feature type="binding site" evidence="8">
    <location>
        <position position="515"/>
    </location>
    <ligand>
        <name>Ni(2+)</name>
        <dbReference type="ChEBI" id="CHEBI:49786"/>
    </ligand>
</feature>
<dbReference type="STRING" id="1839801.Dform_01922"/>
<reference evidence="11" key="1">
    <citation type="submission" date="2016-11" db="EMBL/GenBank/DDBJ databases">
        <title>Dehalogenimonas formicexedens sp. nov., a chlorinated alkane respiring bacterium isolated from contaminated groundwater.</title>
        <authorList>
            <person name="Key T.A."/>
            <person name="Bowman K.S."/>
            <person name="Lee I."/>
            <person name="Chun J."/>
            <person name="Albuquerque L."/>
            <person name="da Costa M.S."/>
            <person name="Rainey F.A."/>
            <person name="Moe W.M."/>
        </authorList>
    </citation>
    <scope>NUCLEOTIDE SEQUENCE [LARGE SCALE GENOMIC DNA]</scope>
    <source>
        <strain evidence="11">NSZ-14</strain>
    </source>
</reference>
<dbReference type="InterPro" id="IPR001501">
    <property type="entry name" value="Ni-dep_hyd_lsu"/>
</dbReference>
<dbReference type="PANTHER" id="PTHR42958">
    <property type="entry name" value="HYDROGENASE-2 LARGE CHAIN"/>
    <property type="match status" value="1"/>
</dbReference>
<comment type="similarity">
    <text evidence="3 9">Belongs to the [NiFe]/[NiFeSe] hydrogenase large subunit family.</text>
</comment>
<dbReference type="PROSITE" id="PS00508">
    <property type="entry name" value="NI_HGENASE_L_2"/>
    <property type="match status" value="1"/>
</dbReference>
<feature type="binding site" evidence="8">
    <location>
        <position position="60"/>
    </location>
    <ligand>
        <name>Ni(2+)</name>
        <dbReference type="ChEBI" id="CHEBI:49786"/>
    </ligand>
</feature>
<organism evidence="10 11">
    <name type="scientific">Dehalogenimonas formicexedens</name>
    <dbReference type="NCBI Taxonomy" id="1839801"/>
    <lineage>
        <taxon>Bacteria</taxon>
        <taxon>Bacillati</taxon>
        <taxon>Chloroflexota</taxon>
        <taxon>Dehalococcoidia</taxon>
        <taxon>Dehalococcoidales</taxon>
        <taxon>Dehalococcoidaceae</taxon>
        <taxon>Dehalogenimonas</taxon>
    </lineage>
</organism>
<feature type="binding site" evidence="8">
    <location>
        <position position="63"/>
    </location>
    <ligand>
        <name>Ni(2+)</name>
        <dbReference type="ChEBI" id="CHEBI:49786"/>
    </ligand>
</feature>